<reference evidence="2" key="1">
    <citation type="journal article" date="2023" name="Mol. Phylogenet. Evol.">
        <title>Genome-scale phylogeny and comparative genomics of the fungal order Sordariales.</title>
        <authorList>
            <person name="Hensen N."/>
            <person name="Bonometti L."/>
            <person name="Westerberg I."/>
            <person name="Brannstrom I.O."/>
            <person name="Guillou S."/>
            <person name="Cros-Aarteil S."/>
            <person name="Calhoun S."/>
            <person name="Haridas S."/>
            <person name="Kuo A."/>
            <person name="Mondo S."/>
            <person name="Pangilinan J."/>
            <person name="Riley R."/>
            <person name="LaButti K."/>
            <person name="Andreopoulos B."/>
            <person name="Lipzen A."/>
            <person name="Chen C."/>
            <person name="Yan M."/>
            <person name="Daum C."/>
            <person name="Ng V."/>
            <person name="Clum A."/>
            <person name="Steindorff A."/>
            <person name="Ohm R.A."/>
            <person name="Martin F."/>
            <person name="Silar P."/>
            <person name="Natvig D.O."/>
            <person name="Lalanne C."/>
            <person name="Gautier V."/>
            <person name="Ament-Velasquez S.L."/>
            <person name="Kruys A."/>
            <person name="Hutchinson M.I."/>
            <person name="Powell A.J."/>
            <person name="Barry K."/>
            <person name="Miller A.N."/>
            <person name="Grigoriev I.V."/>
            <person name="Debuchy R."/>
            <person name="Gladieux P."/>
            <person name="Hiltunen Thoren M."/>
            <person name="Johannesson H."/>
        </authorList>
    </citation>
    <scope>NUCLEOTIDE SEQUENCE</scope>
    <source>
        <strain evidence="2">SMH4131-1</strain>
    </source>
</reference>
<protein>
    <recommendedName>
        <fullName evidence="4">Short chain dehydrogenase</fullName>
    </recommendedName>
</protein>
<dbReference type="PROSITE" id="PS00061">
    <property type="entry name" value="ADH_SHORT"/>
    <property type="match status" value="1"/>
</dbReference>
<dbReference type="InterPro" id="IPR020904">
    <property type="entry name" value="Sc_DH/Rdtase_CS"/>
</dbReference>
<dbReference type="AlphaFoldDB" id="A0AAE0IYT7"/>
<evidence type="ECO:0008006" key="4">
    <source>
        <dbReference type="Google" id="ProtNLM"/>
    </source>
</evidence>
<evidence type="ECO:0000313" key="3">
    <source>
        <dbReference type="Proteomes" id="UP001286456"/>
    </source>
</evidence>
<evidence type="ECO:0000313" key="2">
    <source>
        <dbReference type="EMBL" id="KAK3333417.1"/>
    </source>
</evidence>
<accession>A0AAE0IYT7</accession>
<dbReference type="PANTHER" id="PTHR42808:SF4">
    <property type="entry name" value="SHORT CHAIN DEHYDROGENASE"/>
    <property type="match status" value="1"/>
</dbReference>
<name>A0AAE0IYT7_9PEZI</name>
<gene>
    <name evidence="2" type="ORF">B0T19DRAFT_418011</name>
</gene>
<comment type="caution">
    <text evidence="2">The sequence shown here is derived from an EMBL/GenBank/DDBJ whole genome shotgun (WGS) entry which is preliminary data.</text>
</comment>
<dbReference type="InterPro" id="IPR002347">
    <property type="entry name" value="SDR_fam"/>
</dbReference>
<dbReference type="Proteomes" id="UP001286456">
    <property type="component" value="Unassembled WGS sequence"/>
</dbReference>
<dbReference type="Gene3D" id="3.40.50.720">
    <property type="entry name" value="NAD(P)-binding Rossmann-like Domain"/>
    <property type="match status" value="1"/>
</dbReference>
<reference evidence="2" key="2">
    <citation type="submission" date="2023-06" db="EMBL/GenBank/DDBJ databases">
        <authorList>
            <consortium name="Lawrence Berkeley National Laboratory"/>
            <person name="Haridas S."/>
            <person name="Hensen N."/>
            <person name="Bonometti L."/>
            <person name="Westerberg I."/>
            <person name="Brannstrom I.O."/>
            <person name="Guillou S."/>
            <person name="Cros-Aarteil S."/>
            <person name="Calhoun S."/>
            <person name="Kuo A."/>
            <person name="Mondo S."/>
            <person name="Pangilinan J."/>
            <person name="Riley R."/>
            <person name="Labutti K."/>
            <person name="Andreopoulos B."/>
            <person name="Lipzen A."/>
            <person name="Chen C."/>
            <person name="Yanf M."/>
            <person name="Daum C."/>
            <person name="Ng V."/>
            <person name="Clum A."/>
            <person name="Steindorff A."/>
            <person name="Ohm R."/>
            <person name="Martin F."/>
            <person name="Silar P."/>
            <person name="Natvig D."/>
            <person name="Lalanne C."/>
            <person name="Gautier V."/>
            <person name="Ament-Velasquez S.L."/>
            <person name="Kruys A."/>
            <person name="Hutchinson M.I."/>
            <person name="Powell A.J."/>
            <person name="Barry K."/>
            <person name="Miller A.N."/>
            <person name="Grigoriev I.V."/>
            <person name="Debuchy R."/>
            <person name="Gladieux P."/>
            <person name="Thoren M.H."/>
            <person name="Johannesson H."/>
        </authorList>
    </citation>
    <scope>NUCLEOTIDE SEQUENCE</scope>
    <source>
        <strain evidence="2">SMH4131-1</strain>
    </source>
</reference>
<keyword evidence="1" id="KW-0521">NADP</keyword>
<dbReference type="Pfam" id="PF00106">
    <property type="entry name" value="adh_short"/>
    <property type="match status" value="2"/>
</dbReference>
<dbReference type="EMBL" id="JAUEPO010000002">
    <property type="protein sequence ID" value="KAK3333417.1"/>
    <property type="molecule type" value="Genomic_DNA"/>
</dbReference>
<evidence type="ECO:0000256" key="1">
    <source>
        <dbReference type="ARBA" id="ARBA00022857"/>
    </source>
</evidence>
<dbReference type="InterPro" id="IPR051935">
    <property type="entry name" value="HSDL2"/>
</dbReference>
<dbReference type="PRINTS" id="PR00081">
    <property type="entry name" value="GDHRDH"/>
</dbReference>
<keyword evidence="3" id="KW-1185">Reference proteome</keyword>
<organism evidence="2 3">
    <name type="scientific">Cercophora scortea</name>
    <dbReference type="NCBI Taxonomy" id="314031"/>
    <lineage>
        <taxon>Eukaryota</taxon>
        <taxon>Fungi</taxon>
        <taxon>Dikarya</taxon>
        <taxon>Ascomycota</taxon>
        <taxon>Pezizomycotina</taxon>
        <taxon>Sordariomycetes</taxon>
        <taxon>Sordariomycetidae</taxon>
        <taxon>Sordariales</taxon>
        <taxon>Lasiosphaeriaceae</taxon>
        <taxon>Cercophora</taxon>
    </lineage>
</organism>
<dbReference type="PANTHER" id="PTHR42808">
    <property type="entry name" value="HYDROXYSTEROID DEHYDROGENASE-LIKE PROTEIN 2"/>
    <property type="match status" value="1"/>
</dbReference>
<dbReference type="InterPro" id="IPR036291">
    <property type="entry name" value="NAD(P)-bd_dom_sf"/>
</dbReference>
<dbReference type="SUPFAM" id="SSF51735">
    <property type="entry name" value="NAD(P)-binding Rossmann-fold domains"/>
    <property type="match status" value="1"/>
</dbReference>
<proteinExistence type="predicted"/>
<sequence>MTATPTHTNKKVALVVGASRGIGRQVAIDLAANGYAVVVASKSYDQTPYAGARFPPDPNSNQSTINTVEREIREAGGEATALRVDTSDPVSVEQVVAQTVQKYGRLDAVIYNAGAIWWAPVKDTPLKRFMLMQRVNAEGLYGIVQAALPHLTKRDPAATPPKIGGRIVVVSPPIYSRFFRGKTAYAMGKVAMSVLTKGLAMDFEREGLADEMAITSIWPAVAIESAATDQFTRQDPKMANDLRKPTIFSDAILAMLRAPAAVVNGQLELDEDFLRRHAGVDDFSKYSVVPGMVPRRIMPAELPDLTVREQDDEGQRINLADEKVKGKL</sequence>